<feature type="compositionally biased region" description="Pro residues" evidence="1">
    <location>
        <begin position="261"/>
        <end position="270"/>
    </location>
</feature>
<dbReference type="RefSeq" id="WP_072427006.1">
    <property type="nucleotide sequence ID" value="NZ_FPKR01000002.1"/>
</dbReference>
<proteinExistence type="predicted"/>
<protein>
    <submittedName>
        <fullName evidence="2">Uncharacterized protein</fullName>
    </submittedName>
</protein>
<evidence type="ECO:0000313" key="3">
    <source>
        <dbReference type="Proteomes" id="UP000186513"/>
    </source>
</evidence>
<gene>
    <name evidence="2" type="ORF">SAMN02745887_00456</name>
</gene>
<dbReference type="AlphaFoldDB" id="A0A1K2H6Z1"/>
<evidence type="ECO:0000256" key="1">
    <source>
        <dbReference type="SAM" id="MobiDB-lite"/>
    </source>
</evidence>
<dbReference type="Proteomes" id="UP000186513">
    <property type="component" value="Unassembled WGS sequence"/>
</dbReference>
<dbReference type="STRING" id="1121279.SAMN02745887_00456"/>
<accession>A0A1K2H6Z1</accession>
<name>A0A1K2H6Z1_9NEIS</name>
<keyword evidence="3" id="KW-1185">Reference proteome</keyword>
<feature type="region of interest" description="Disordered" evidence="1">
    <location>
        <begin position="243"/>
        <end position="270"/>
    </location>
</feature>
<dbReference type="EMBL" id="FPKR01000002">
    <property type="protein sequence ID" value="SFZ71792.1"/>
    <property type="molecule type" value="Genomic_DNA"/>
</dbReference>
<organism evidence="2 3">
    <name type="scientific">Chitinimonas taiwanensis DSM 18899</name>
    <dbReference type="NCBI Taxonomy" id="1121279"/>
    <lineage>
        <taxon>Bacteria</taxon>
        <taxon>Pseudomonadati</taxon>
        <taxon>Pseudomonadota</taxon>
        <taxon>Betaproteobacteria</taxon>
        <taxon>Neisseriales</taxon>
        <taxon>Chitinibacteraceae</taxon>
        <taxon>Chitinimonas</taxon>
    </lineage>
</organism>
<feature type="region of interest" description="Disordered" evidence="1">
    <location>
        <begin position="219"/>
        <end position="238"/>
    </location>
</feature>
<sequence length="365" mass="38254">MADWQEQDDSEAEIAGWCTLLQRAAWTPAAGDALSPALADLIDRLHEAAQARRDTAYAQDPASLALDPAALGWWLAQREDAQFTWLLQDEALRYTAPAELDAQLVALLQRPSPAKMPAARPVWRGRLRLLADWLATSLGGHGRLALASLAVLVLSVSLLLDLRSQRELQLDEPLQAEMAPREVEAQTAPDVSEAMPLQQAAPAGEAAKPAADMPPLAALQKAAPAQPPVAPSEPVPAAKAAPQLLERPSQPVQPSLAEPAAPAPVPAPAPVAPIESAREAEVPAPPAAPAPALRAKALAAPPPPVQADAVPSALALRLRALLDNGELATAQALWCAARAEQASLSSQLLAVELARLRAADCTQAQ</sequence>
<reference evidence="2 3" key="1">
    <citation type="submission" date="2016-11" db="EMBL/GenBank/DDBJ databases">
        <authorList>
            <person name="Jaros S."/>
            <person name="Januszkiewicz K."/>
            <person name="Wedrychowicz H."/>
        </authorList>
    </citation>
    <scope>NUCLEOTIDE SEQUENCE [LARGE SCALE GENOMIC DNA]</scope>
    <source>
        <strain evidence="2 3">DSM 18899</strain>
    </source>
</reference>
<evidence type="ECO:0000313" key="2">
    <source>
        <dbReference type="EMBL" id="SFZ71792.1"/>
    </source>
</evidence>
<feature type="compositionally biased region" description="Pro residues" evidence="1">
    <location>
        <begin position="225"/>
        <end position="234"/>
    </location>
</feature>